<comment type="caution">
    <text evidence="2">The sequence shown here is derived from an EMBL/GenBank/DDBJ whole genome shotgun (WGS) entry which is preliminary data.</text>
</comment>
<reference evidence="3" key="1">
    <citation type="journal article" date="2019" name="Int. J. Syst. Evol. Microbiol.">
        <title>The Global Catalogue of Microorganisms (GCM) 10K type strain sequencing project: providing services to taxonomists for standard genome sequencing and annotation.</title>
        <authorList>
            <consortium name="The Broad Institute Genomics Platform"/>
            <consortium name="The Broad Institute Genome Sequencing Center for Infectious Disease"/>
            <person name="Wu L."/>
            <person name="Ma J."/>
        </authorList>
    </citation>
    <scope>NUCLEOTIDE SEQUENCE [LARGE SCALE GENOMIC DNA]</scope>
    <source>
        <strain evidence="3">CCUG 58938</strain>
    </source>
</reference>
<feature type="chain" id="PRO_5045929256" description="Tetratricopeptide repeat protein" evidence="1">
    <location>
        <begin position="21"/>
        <end position="300"/>
    </location>
</feature>
<evidence type="ECO:0000313" key="2">
    <source>
        <dbReference type="EMBL" id="MFD1000534.1"/>
    </source>
</evidence>
<sequence>MKKKLALFVFALIGFVQAIAQDYTFKVLVNKGKNEIKAGSGWQVIKVGSSLKSDDELKVAENAYVGLVHVSGKPIEVKQAGKYKVADLAKKVGNGTSVLNKYADFILSANNQKGSSMQATGAVHRGSVIPLYLPIATQNPTIYNDVIIINWDVEKIPGPYVVKFKSLFDDELATRETGESSIQVNLADADFANEDNILVTVESKNDRNKVSEKYTLKRLSKADKTRIKTLLNEISGETQENTAINKLILAGFYEQNSLLIDASTAFQEAIKLAPDVQSYKDLYNEFLIRNNLKDRPLNTK</sequence>
<dbReference type="EMBL" id="JBHTKA010000004">
    <property type="protein sequence ID" value="MFD1000534.1"/>
    <property type="molecule type" value="Genomic_DNA"/>
</dbReference>
<keyword evidence="1" id="KW-0732">Signal</keyword>
<evidence type="ECO:0008006" key="4">
    <source>
        <dbReference type="Google" id="ProtNLM"/>
    </source>
</evidence>
<gene>
    <name evidence="2" type="ORF">ACFQ21_14510</name>
</gene>
<proteinExistence type="predicted"/>
<organism evidence="2 3">
    <name type="scientific">Ohtaekwangia kribbensis</name>
    <dbReference type="NCBI Taxonomy" id="688913"/>
    <lineage>
        <taxon>Bacteria</taxon>
        <taxon>Pseudomonadati</taxon>
        <taxon>Bacteroidota</taxon>
        <taxon>Cytophagia</taxon>
        <taxon>Cytophagales</taxon>
        <taxon>Fulvivirgaceae</taxon>
        <taxon>Ohtaekwangia</taxon>
    </lineage>
</organism>
<feature type="signal peptide" evidence="1">
    <location>
        <begin position="1"/>
        <end position="20"/>
    </location>
</feature>
<keyword evidence="3" id="KW-1185">Reference proteome</keyword>
<dbReference type="Proteomes" id="UP001597112">
    <property type="component" value="Unassembled WGS sequence"/>
</dbReference>
<evidence type="ECO:0000256" key="1">
    <source>
        <dbReference type="SAM" id="SignalP"/>
    </source>
</evidence>
<name>A0ABW3K2W0_9BACT</name>
<dbReference type="RefSeq" id="WP_377579976.1">
    <property type="nucleotide sequence ID" value="NZ_JBHTKA010000004.1"/>
</dbReference>
<protein>
    <recommendedName>
        <fullName evidence="4">Tetratricopeptide repeat protein</fullName>
    </recommendedName>
</protein>
<evidence type="ECO:0000313" key="3">
    <source>
        <dbReference type="Proteomes" id="UP001597112"/>
    </source>
</evidence>
<accession>A0ABW3K2W0</accession>